<evidence type="ECO:0000256" key="1">
    <source>
        <dbReference type="SAM" id="SignalP"/>
    </source>
</evidence>
<keyword evidence="1" id="KW-0732">Signal</keyword>
<proteinExistence type="predicted"/>
<comment type="caution">
    <text evidence="2">The sequence shown here is derived from an EMBL/GenBank/DDBJ whole genome shotgun (WGS) entry which is preliminary data.</text>
</comment>
<name>A0AAD8MDJ9_9APIA</name>
<dbReference type="InterPro" id="IPR012340">
    <property type="entry name" value="NA-bd_OB-fold"/>
</dbReference>
<dbReference type="Proteomes" id="UP001237642">
    <property type="component" value="Unassembled WGS sequence"/>
</dbReference>
<dbReference type="Gene3D" id="2.40.50.140">
    <property type="entry name" value="Nucleic acid-binding proteins"/>
    <property type="match status" value="1"/>
</dbReference>
<protein>
    <recommendedName>
        <fullName evidence="4">Replication factor A C-terminal domain-containing protein</fullName>
    </recommendedName>
</protein>
<evidence type="ECO:0000313" key="2">
    <source>
        <dbReference type="EMBL" id="KAK1369646.1"/>
    </source>
</evidence>
<evidence type="ECO:0008006" key="4">
    <source>
        <dbReference type="Google" id="ProtNLM"/>
    </source>
</evidence>
<organism evidence="2 3">
    <name type="scientific">Heracleum sosnowskyi</name>
    <dbReference type="NCBI Taxonomy" id="360622"/>
    <lineage>
        <taxon>Eukaryota</taxon>
        <taxon>Viridiplantae</taxon>
        <taxon>Streptophyta</taxon>
        <taxon>Embryophyta</taxon>
        <taxon>Tracheophyta</taxon>
        <taxon>Spermatophyta</taxon>
        <taxon>Magnoliopsida</taxon>
        <taxon>eudicotyledons</taxon>
        <taxon>Gunneridae</taxon>
        <taxon>Pentapetalae</taxon>
        <taxon>asterids</taxon>
        <taxon>campanulids</taxon>
        <taxon>Apiales</taxon>
        <taxon>Apiaceae</taxon>
        <taxon>Apioideae</taxon>
        <taxon>apioid superclade</taxon>
        <taxon>Tordylieae</taxon>
        <taxon>Tordyliinae</taxon>
        <taxon>Heracleum</taxon>
    </lineage>
</organism>
<reference evidence="2" key="1">
    <citation type="submission" date="2023-02" db="EMBL/GenBank/DDBJ databases">
        <title>Genome of toxic invasive species Heracleum sosnowskyi carries increased number of genes despite the absence of recent whole-genome duplications.</title>
        <authorList>
            <person name="Schelkunov M."/>
            <person name="Shtratnikova V."/>
            <person name="Makarenko M."/>
            <person name="Klepikova A."/>
            <person name="Omelchenko D."/>
            <person name="Novikova G."/>
            <person name="Obukhova E."/>
            <person name="Bogdanov V."/>
            <person name="Penin A."/>
            <person name="Logacheva M."/>
        </authorList>
    </citation>
    <scope>NUCLEOTIDE SEQUENCE</scope>
    <source>
        <strain evidence="2">Hsosn_3</strain>
        <tissue evidence="2">Leaf</tissue>
    </source>
</reference>
<reference evidence="2" key="2">
    <citation type="submission" date="2023-05" db="EMBL/GenBank/DDBJ databases">
        <authorList>
            <person name="Schelkunov M.I."/>
        </authorList>
    </citation>
    <scope>NUCLEOTIDE SEQUENCE</scope>
    <source>
        <strain evidence="2">Hsosn_3</strain>
        <tissue evidence="2">Leaf</tissue>
    </source>
</reference>
<feature type="chain" id="PRO_5042082899" description="Replication factor A C-terminal domain-containing protein" evidence="1">
    <location>
        <begin position="25"/>
        <end position="164"/>
    </location>
</feature>
<dbReference type="EMBL" id="JAUIZM010000008">
    <property type="protein sequence ID" value="KAK1369646.1"/>
    <property type="molecule type" value="Genomic_DNA"/>
</dbReference>
<accession>A0AAD8MDJ9</accession>
<keyword evidence="3" id="KW-1185">Reference proteome</keyword>
<sequence length="164" mass="19222">MEVIVFKLLFGMNLLSFFAEILKGDLEYPRILIIEEVILTNVGATTFYINCNHHSVVEIRKIRINTIYTVKDIQNLGDDFIEEVRTWCHPICTSCYKKVEIVDNEDTCNFCKRIVPYEDKKFEVYMTASDETGSILLILEDREVRTLMGKTVFQMMNEVRLLTY</sequence>
<evidence type="ECO:0000313" key="3">
    <source>
        <dbReference type="Proteomes" id="UP001237642"/>
    </source>
</evidence>
<gene>
    <name evidence="2" type="ORF">POM88_035738</name>
</gene>
<feature type="signal peptide" evidence="1">
    <location>
        <begin position="1"/>
        <end position="24"/>
    </location>
</feature>
<dbReference type="AlphaFoldDB" id="A0AAD8MDJ9"/>
<dbReference type="SUPFAM" id="SSF50249">
    <property type="entry name" value="Nucleic acid-binding proteins"/>
    <property type="match status" value="1"/>
</dbReference>